<evidence type="ECO:0000256" key="7">
    <source>
        <dbReference type="ARBA" id="ARBA00022840"/>
    </source>
</evidence>
<keyword evidence="10" id="KW-0594">Phospholipid biosynthesis</keyword>
<gene>
    <name evidence="14" type="ordered locus">mll2607</name>
</gene>
<dbReference type="HOGENOM" id="CLU_045532_2_1_5"/>
<evidence type="ECO:0000256" key="2">
    <source>
        <dbReference type="ARBA" id="ARBA00022516"/>
    </source>
</evidence>
<evidence type="ECO:0000256" key="11">
    <source>
        <dbReference type="ARBA" id="ARBA00023264"/>
    </source>
</evidence>
<sequence>MLQSTAPLAPPAGAGFNAGKRSSVHARRRGGCVLKVGVVLNPIAGGGRLKRHWPEVAASLKKHFGDFELRETQAEGDAERLAIDLAATGFDLVIAAGGDGTASEVADGLLQAFEESGRTTELGLLPCGTGIDFARGLGLPKAVDATLKRIAGAEGRKVDAGRICYIDDHGALASRHFINIASLGLSGATDRAVNADKRKGKMSAKALFLWRTVVEFIRYRFQHVRITVDDGAPVEARMALVAVANGKFFGGGMMIAPDAELTDGQFDIVILRAAGKLKLIWDIRLLYGGRHRNHPAITILRGKKVVVEPLDDVEKNGALVDIDGESPGRIPATFEILPGALTLRY</sequence>
<dbReference type="InterPro" id="IPR001206">
    <property type="entry name" value="Diacylglycerol_kinase_cat_dom"/>
</dbReference>
<dbReference type="KEGG" id="mlo:mll2607"/>
<feature type="region of interest" description="Disordered" evidence="12">
    <location>
        <begin position="1"/>
        <end position="20"/>
    </location>
</feature>
<keyword evidence="8" id="KW-0460">Magnesium</keyword>
<evidence type="ECO:0000313" key="14">
    <source>
        <dbReference type="EMBL" id="BAB49697.1"/>
    </source>
</evidence>
<dbReference type="Gene3D" id="2.60.200.40">
    <property type="match status" value="1"/>
</dbReference>
<dbReference type="GO" id="GO:0008654">
    <property type="term" value="P:phospholipid biosynthetic process"/>
    <property type="evidence" value="ECO:0007669"/>
    <property type="project" value="UniProtKB-KW"/>
</dbReference>
<feature type="domain" description="DAGKc" evidence="13">
    <location>
        <begin position="31"/>
        <end position="167"/>
    </location>
</feature>
<keyword evidence="5" id="KW-0547">Nucleotide-binding</keyword>
<keyword evidence="4" id="KW-0479">Metal-binding</keyword>
<dbReference type="Proteomes" id="UP000000552">
    <property type="component" value="Chromosome"/>
</dbReference>
<dbReference type="Pfam" id="PF19279">
    <property type="entry name" value="YegS_C"/>
    <property type="match status" value="1"/>
</dbReference>
<dbReference type="NCBIfam" id="TIGR00147">
    <property type="entry name" value="YegS/Rv2252/BmrU family lipid kinase"/>
    <property type="match status" value="1"/>
</dbReference>
<dbReference type="InterPro" id="IPR045540">
    <property type="entry name" value="YegS/DAGK_C"/>
</dbReference>
<evidence type="ECO:0000256" key="10">
    <source>
        <dbReference type="ARBA" id="ARBA00023209"/>
    </source>
</evidence>
<evidence type="ECO:0000256" key="1">
    <source>
        <dbReference type="ARBA" id="ARBA00001946"/>
    </source>
</evidence>
<dbReference type="GO" id="GO:0005524">
    <property type="term" value="F:ATP binding"/>
    <property type="evidence" value="ECO:0007669"/>
    <property type="project" value="UniProtKB-KW"/>
</dbReference>
<keyword evidence="6" id="KW-0418">Kinase</keyword>
<accession>Q98I19</accession>
<evidence type="ECO:0000256" key="9">
    <source>
        <dbReference type="ARBA" id="ARBA00023098"/>
    </source>
</evidence>
<dbReference type="PANTHER" id="PTHR12358">
    <property type="entry name" value="SPHINGOSINE KINASE"/>
    <property type="match status" value="1"/>
</dbReference>
<evidence type="ECO:0000256" key="8">
    <source>
        <dbReference type="ARBA" id="ARBA00022842"/>
    </source>
</evidence>
<evidence type="ECO:0000313" key="15">
    <source>
        <dbReference type="Proteomes" id="UP000000552"/>
    </source>
</evidence>
<keyword evidence="7" id="KW-0067">ATP-binding</keyword>
<dbReference type="InterPro" id="IPR017438">
    <property type="entry name" value="ATP-NAD_kinase_N"/>
</dbReference>
<evidence type="ECO:0000256" key="3">
    <source>
        <dbReference type="ARBA" id="ARBA00022679"/>
    </source>
</evidence>
<dbReference type="Pfam" id="PF00781">
    <property type="entry name" value="DAGK_cat"/>
    <property type="match status" value="1"/>
</dbReference>
<proteinExistence type="predicted"/>
<dbReference type="SMART" id="SM00046">
    <property type="entry name" value="DAGKc"/>
    <property type="match status" value="1"/>
</dbReference>
<dbReference type="GO" id="GO:0005886">
    <property type="term" value="C:plasma membrane"/>
    <property type="evidence" value="ECO:0007669"/>
    <property type="project" value="TreeGrafter"/>
</dbReference>
<dbReference type="PANTHER" id="PTHR12358:SF106">
    <property type="entry name" value="LIPID KINASE YEGS"/>
    <property type="match status" value="1"/>
</dbReference>
<dbReference type="GO" id="GO:0004143">
    <property type="term" value="F:ATP-dependent diacylglycerol kinase activity"/>
    <property type="evidence" value="ECO:0007669"/>
    <property type="project" value="TreeGrafter"/>
</dbReference>
<dbReference type="InterPro" id="IPR016064">
    <property type="entry name" value="NAD/diacylglycerol_kinase_sf"/>
</dbReference>
<dbReference type="EMBL" id="BA000012">
    <property type="protein sequence ID" value="BAB49697.1"/>
    <property type="molecule type" value="Genomic_DNA"/>
</dbReference>
<evidence type="ECO:0000256" key="5">
    <source>
        <dbReference type="ARBA" id="ARBA00022741"/>
    </source>
</evidence>
<keyword evidence="2" id="KW-0444">Lipid biosynthesis</keyword>
<comment type="cofactor">
    <cofactor evidence="1">
        <name>Mg(2+)</name>
        <dbReference type="ChEBI" id="CHEBI:18420"/>
    </cofactor>
</comment>
<evidence type="ECO:0000256" key="12">
    <source>
        <dbReference type="SAM" id="MobiDB-lite"/>
    </source>
</evidence>
<dbReference type="eggNOG" id="COG1597">
    <property type="taxonomic scope" value="Bacteria"/>
</dbReference>
<evidence type="ECO:0000259" key="13">
    <source>
        <dbReference type="PROSITE" id="PS50146"/>
    </source>
</evidence>
<dbReference type="AlphaFoldDB" id="Q98I19"/>
<keyword evidence="11" id="KW-1208">Phospholipid metabolism</keyword>
<dbReference type="InterPro" id="IPR050187">
    <property type="entry name" value="Lipid_Phosphate_FormReg"/>
</dbReference>
<dbReference type="Gene3D" id="3.40.50.10330">
    <property type="entry name" value="Probable inorganic polyphosphate/atp-NAD kinase, domain 1"/>
    <property type="match status" value="1"/>
</dbReference>
<evidence type="ECO:0000256" key="6">
    <source>
        <dbReference type="ARBA" id="ARBA00022777"/>
    </source>
</evidence>
<evidence type="ECO:0000256" key="4">
    <source>
        <dbReference type="ARBA" id="ARBA00022723"/>
    </source>
</evidence>
<keyword evidence="9" id="KW-0443">Lipid metabolism</keyword>
<dbReference type="GO" id="GO:0046872">
    <property type="term" value="F:metal ion binding"/>
    <property type="evidence" value="ECO:0007669"/>
    <property type="project" value="UniProtKB-KW"/>
</dbReference>
<keyword evidence="3" id="KW-0808">Transferase</keyword>
<dbReference type="PROSITE" id="PS50146">
    <property type="entry name" value="DAGK"/>
    <property type="match status" value="1"/>
</dbReference>
<name>Q98I19_RHILO</name>
<reference evidence="14 15" key="1">
    <citation type="journal article" date="2000" name="DNA Res.">
        <title>Complete genome structure of the nitrogen-fixing symbiotic bacterium Mesorhizobium loti.</title>
        <authorList>
            <person name="Kaneko T."/>
            <person name="Nakamura Y."/>
            <person name="Sato S."/>
            <person name="Asamizu E."/>
            <person name="Kato T."/>
            <person name="Sasamoto S."/>
            <person name="Watanabe A."/>
            <person name="Idesawa K."/>
            <person name="Ishikawa A."/>
            <person name="Kawashima K."/>
            <person name="Kimura T."/>
            <person name="Kishida Y."/>
            <person name="Kiyokawa C."/>
            <person name="Kohara M."/>
            <person name="Matsumoto M."/>
            <person name="Matsuno A."/>
            <person name="Mochizuki Y."/>
            <person name="Nakayama S."/>
            <person name="Nakazaki N."/>
            <person name="Shimpo S."/>
            <person name="Sugimoto M."/>
            <person name="Takeuchi C."/>
            <person name="Yamada M."/>
            <person name="Tabata S."/>
        </authorList>
    </citation>
    <scope>NUCLEOTIDE SEQUENCE [LARGE SCALE GENOMIC DNA]</scope>
    <source>
        <strain evidence="15">LMG 29417 / CECT 9101 / MAFF 303099</strain>
    </source>
</reference>
<organism evidence="14 15">
    <name type="scientific">Mesorhizobium japonicum (strain LMG 29417 / CECT 9101 / MAFF 303099)</name>
    <name type="common">Mesorhizobium loti (strain MAFF 303099)</name>
    <dbReference type="NCBI Taxonomy" id="266835"/>
    <lineage>
        <taxon>Bacteria</taxon>
        <taxon>Pseudomonadati</taxon>
        <taxon>Pseudomonadota</taxon>
        <taxon>Alphaproteobacteria</taxon>
        <taxon>Hyphomicrobiales</taxon>
        <taxon>Phyllobacteriaceae</taxon>
        <taxon>Mesorhizobium</taxon>
    </lineage>
</organism>
<dbReference type="InterPro" id="IPR005218">
    <property type="entry name" value="Diacylglycerol/lipid_kinase"/>
</dbReference>
<dbReference type="SUPFAM" id="SSF111331">
    <property type="entry name" value="NAD kinase/diacylglycerol kinase-like"/>
    <property type="match status" value="1"/>
</dbReference>
<protein>
    <submittedName>
        <fullName evidence="14">Mll2607 protein</fullName>
    </submittedName>
</protein>